<keyword evidence="1" id="KW-0472">Membrane</keyword>
<dbReference type="InterPro" id="IPR015402">
    <property type="entry name" value="DUF1980"/>
</dbReference>
<evidence type="ECO:0000259" key="2">
    <source>
        <dbReference type="Pfam" id="PF09323"/>
    </source>
</evidence>
<accession>A0ABZ2NE43</accession>
<name>A0ABZ2NE43_9BACI</name>
<feature type="transmembrane region" description="Helical" evidence="1">
    <location>
        <begin position="6"/>
        <end position="29"/>
    </location>
</feature>
<keyword evidence="1" id="KW-1133">Transmembrane helix</keyword>
<evidence type="ECO:0000259" key="3">
    <source>
        <dbReference type="Pfam" id="PF21537"/>
    </source>
</evidence>
<keyword evidence="5" id="KW-1185">Reference proteome</keyword>
<dbReference type="InterPro" id="IPR048447">
    <property type="entry name" value="DUF1980_C"/>
</dbReference>
<dbReference type="Pfam" id="PF21537">
    <property type="entry name" value="DUF1980_C"/>
    <property type="match status" value="1"/>
</dbReference>
<dbReference type="RefSeq" id="WP_338777733.1">
    <property type="nucleotide sequence ID" value="NZ_CP147407.1"/>
</dbReference>
<dbReference type="InterPro" id="IPR048493">
    <property type="entry name" value="DUF1980_N"/>
</dbReference>
<dbReference type="PANTHER" id="PTHR40047:SF1">
    <property type="entry name" value="UPF0703 PROTEIN YCGQ"/>
    <property type="match status" value="1"/>
</dbReference>
<organism evidence="4 5">
    <name type="scientific">Metabacillus sediminis</name>
    <dbReference type="NCBI Taxonomy" id="3117746"/>
    <lineage>
        <taxon>Bacteria</taxon>
        <taxon>Bacillati</taxon>
        <taxon>Bacillota</taxon>
        <taxon>Bacilli</taxon>
        <taxon>Bacillales</taxon>
        <taxon>Bacillaceae</taxon>
        <taxon>Metabacillus</taxon>
    </lineage>
</organism>
<sequence>MEEPDYRYHLFIRGIILTGFSMLIFKLILTGNIQNFIAPRMVPFMYFASVSFLILGFVQMWRSGSKKQEEVVCDCGFDHGNKKIPVLSIAVYLVFIFPIVTGFMFPKVILDSSVAEKRGFKSGTALAASDDPGEKRANGTSRAEEYLENPEEYMKKLDERTKGSDETDKVMEEMAKENPDGVIVEDEVIEKAYNKMEKQMKEKDKLIFTDDHFIKMTNIMDENPGYFEGKKVEIIGFVYREPGFTDEQLAISRFGISCCVADANVYGTIAEHKGAKKFNKDQWVKAEGVLSKNEFNGKQLPVIKITKIVSIKQPENPYVYESY</sequence>
<protein>
    <submittedName>
        <fullName evidence="4">TIGR03943 family protein</fullName>
    </submittedName>
</protein>
<proteinExistence type="predicted"/>
<gene>
    <name evidence="4" type="ORF">WCV65_15705</name>
</gene>
<dbReference type="Proteomes" id="UP001377337">
    <property type="component" value="Chromosome"/>
</dbReference>
<dbReference type="EMBL" id="CP147407">
    <property type="protein sequence ID" value="WXB95993.1"/>
    <property type="molecule type" value="Genomic_DNA"/>
</dbReference>
<evidence type="ECO:0000313" key="5">
    <source>
        <dbReference type="Proteomes" id="UP001377337"/>
    </source>
</evidence>
<evidence type="ECO:0000256" key="1">
    <source>
        <dbReference type="SAM" id="Phobius"/>
    </source>
</evidence>
<feature type="transmembrane region" description="Helical" evidence="1">
    <location>
        <begin position="41"/>
        <end position="61"/>
    </location>
</feature>
<keyword evidence="1" id="KW-0812">Transmembrane</keyword>
<dbReference type="NCBIfam" id="TIGR03943">
    <property type="entry name" value="TIGR03943 family putative permease subunit"/>
    <property type="match status" value="1"/>
</dbReference>
<reference evidence="4 5" key="1">
    <citation type="submission" date="2024-02" db="EMBL/GenBank/DDBJ databases">
        <title>Seven novel Bacillus-like species.</title>
        <authorList>
            <person name="Liu G."/>
        </authorList>
    </citation>
    <scope>NUCLEOTIDE SEQUENCE [LARGE SCALE GENOMIC DNA]</scope>
    <source>
        <strain evidence="4 5">FJAT-52054</strain>
    </source>
</reference>
<dbReference type="InterPro" id="IPR052955">
    <property type="entry name" value="UPF0703_membrane_permease"/>
</dbReference>
<dbReference type="Pfam" id="PF09323">
    <property type="entry name" value="DUF1980"/>
    <property type="match status" value="1"/>
</dbReference>
<evidence type="ECO:0000313" key="4">
    <source>
        <dbReference type="EMBL" id="WXB95993.1"/>
    </source>
</evidence>
<dbReference type="PANTHER" id="PTHR40047">
    <property type="entry name" value="UPF0703 PROTEIN YCGQ"/>
    <property type="match status" value="1"/>
</dbReference>
<feature type="domain" description="DUF1980" evidence="3">
    <location>
        <begin position="186"/>
        <end position="321"/>
    </location>
</feature>
<feature type="transmembrane region" description="Helical" evidence="1">
    <location>
        <begin position="89"/>
        <end position="110"/>
    </location>
</feature>
<feature type="domain" description="DUF1980" evidence="2">
    <location>
        <begin position="12"/>
        <end position="120"/>
    </location>
</feature>